<organism evidence="2 3">
    <name type="scientific">Leptolyngbya cf. ectocarpi LEGE 11479</name>
    <dbReference type="NCBI Taxonomy" id="1828722"/>
    <lineage>
        <taxon>Bacteria</taxon>
        <taxon>Bacillati</taxon>
        <taxon>Cyanobacteriota</taxon>
        <taxon>Cyanophyceae</taxon>
        <taxon>Leptolyngbyales</taxon>
        <taxon>Leptolyngbyaceae</taxon>
        <taxon>Leptolyngbya group</taxon>
        <taxon>Leptolyngbya</taxon>
    </lineage>
</organism>
<feature type="compositionally biased region" description="Polar residues" evidence="1">
    <location>
        <begin position="52"/>
        <end position="66"/>
    </location>
</feature>
<proteinExistence type="predicted"/>
<dbReference type="EMBL" id="JADEXP010000080">
    <property type="protein sequence ID" value="MBE9067181.1"/>
    <property type="molecule type" value="Genomic_DNA"/>
</dbReference>
<feature type="compositionally biased region" description="Basic residues" evidence="1">
    <location>
        <begin position="1"/>
        <end position="19"/>
    </location>
</feature>
<feature type="region of interest" description="Disordered" evidence="1">
    <location>
        <begin position="1"/>
        <end position="66"/>
    </location>
</feature>
<feature type="compositionally biased region" description="Polar residues" evidence="1">
    <location>
        <begin position="93"/>
        <end position="102"/>
    </location>
</feature>
<accession>A0A928ZTE5</accession>
<evidence type="ECO:0000313" key="2">
    <source>
        <dbReference type="EMBL" id="MBE9067181.1"/>
    </source>
</evidence>
<keyword evidence="3" id="KW-1185">Reference proteome</keyword>
<dbReference type="Proteomes" id="UP000615026">
    <property type="component" value="Unassembled WGS sequence"/>
</dbReference>
<name>A0A928ZTE5_LEPEC</name>
<feature type="region of interest" description="Disordered" evidence="1">
    <location>
        <begin position="81"/>
        <end position="102"/>
    </location>
</feature>
<protein>
    <submittedName>
        <fullName evidence="2">Uncharacterized protein</fullName>
    </submittedName>
</protein>
<sequence length="338" mass="38810">MTKKGKNRRQRKVSRQQRGKPKEKERPTRPKPNLGEGVRVLSGKDTEKNKGCGQSRTTQSTRVCISPENNTQRRWFAKTLEINSKQKKKSDRSVTPRTETPKIQSLTPERISDGASTRQLLHELLKMPPRKQSVTKIVQVVNGNGNIVLVDGTGSNIQASRVNVVPNVLGTATKSSRNSHIGIKRQEQPAIPTQGNRTGDQGSDTFYQYSTFKEQVKQKITNTISRMNKLEKQKFFESLKIHQAHDRSKKDPVKDNKVEFEPIIKWIENKLNSDQYGKFDTREELLYHGNSNFHCDLLKQLSRNEKIQQALSKDNFEAAEHLLQQQSLRVYEKVLRQK</sequence>
<reference evidence="2" key="1">
    <citation type="submission" date="2020-10" db="EMBL/GenBank/DDBJ databases">
        <authorList>
            <person name="Castelo-Branco R."/>
            <person name="Eusebio N."/>
            <person name="Adriana R."/>
            <person name="Vieira A."/>
            <person name="Brugerolle De Fraissinette N."/>
            <person name="Rezende De Castro R."/>
            <person name="Schneider M.P."/>
            <person name="Vasconcelos V."/>
            <person name="Leao P.N."/>
        </authorList>
    </citation>
    <scope>NUCLEOTIDE SEQUENCE</scope>
    <source>
        <strain evidence="2">LEGE 11479</strain>
    </source>
</reference>
<dbReference type="RefSeq" id="WP_193993148.1">
    <property type="nucleotide sequence ID" value="NZ_JADEXP010000080.1"/>
</dbReference>
<evidence type="ECO:0000313" key="3">
    <source>
        <dbReference type="Proteomes" id="UP000615026"/>
    </source>
</evidence>
<comment type="caution">
    <text evidence="2">The sequence shown here is derived from an EMBL/GenBank/DDBJ whole genome shotgun (WGS) entry which is preliminary data.</text>
</comment>
<dbReference type="AlphaFoldDB" id="A0A928ZTE5"/>
<evidence type="ECO:0000256" key="1">
    <source>
        <dbReference type="SAM" id="MobiDB-lite"/>
    </source>
</evidence>
<gene>
    <name evidence="2" type="ORF">IQ260_10990</name>
</gene>